<dbReference type="OrthoDB" id="3786561at2"/>
<keyword evidence="3" id="KW-1185">Reference proteome</keyword>
<sequence>MENSRALRRAMVLVVSCVVLALLVVTALVWWEVRAPQARVVDDGVDPGGWKTLAYEGVEVDVPASWERLDMGDCGFSVERWAPPGTDPCAPDAAGVAFYGSALFDPVMGPDVARHSEEAVAGADWSGYADADEFAVNVTAGDKATVQRILDSAE</sequence>
<comment type="caution">
    <text evidence="2">The sequence shown here is derived from an EMBL/GenBank/DDBJ whole genome shotgun (WGS) entry which is preliminary data.</text>
</comment>
<evidence type="ECO:0000256" key="1">
    <source>
        <dbReference type="SAM" id="Phobius"/>
    </source>
</evidence>
<reference evidence="2 3" key="1">
    <citation type="submission" date="2019-04" db="EMBL/GenBank/DDBJ databases">
        <authorList>
            <person name="Dong K."/>
        </authorList>
    </citation>
    <scope>NUCLEOTIDE SEQUENCE [LARGE SCALE GENOMIC DNA]</scope>
    <source>
        <strain evidence="3">dk3543</strain>
    </source>
</reference>
<dbReference type="EMBL" id="SZPY01000001">
    <property type="protein sequence ID" value="TKI63849.1"/>
    <property type="molecule type" value="Genomic_DNA"/>
</dbReference>
<feature type="transmembrane region" description="Helical" evidence="1">
    <location>
        <begin position="12"/>
        <end position="31"/>
    </location>
</feature>
<keyword evidence="1" id="KW-1133">Transmembrane helix</keyword>
<name>A0A4U2YR19_9ACTN</name>
<dbReference type="Proteomes" id="UP000307808">
    <property type="component" value="Unassembled WGS sequence"/>
</dbReference>
<proteinExistence type="predicted"/>
<evidence type="ECO:0000313" key="2">
    <source>
        <dbReference type="EMBL" id="TKI63849.1"/>
    </source>
</evidence>
<accession>A0A4U2YR19</accession>
<protein>
    <submittedName>
        <fullName evidence="2">Uncharacterized protein</fullName>
    </submittedName>
</protein>
<dbReference type="RefSeq" id="WP_137064314.1">
    <property type="nucleotide sequence ID" value="NZ_CP040748.1"/>
</dbReference>
<gene>
    <name evidence="2" type="ORF">FC770_01305</name>
</gene>
<evidence type="ECO:0000313" key="3">
    <source>
        <dbReference type="Proteomes" id="UP000307808"/>
    </source>
</evidence>
<dbReference type="AlphaFoldDB" id="A0A4U2YR19"/>
<organism evidence="2 3">
    <name type="scientific">Nocardioides jishulii</name>
    <dbReference type="NCBI Taxonomy" id="2575440"/>
    <lineage>
        <taxon>Bacteria</taxon>
        <taxon>Bacillati</taxon>
        <taxon>Actinomycetota</taxon>
        <taxon>Actinomycetes</taxon>
        <taxon>Propionibacteriales</taxon>
        <taxon>Nocardioidaceae</taxon>
        <taxon>Nocardioides</taxon>
    </lineage>
</organism>
<keyword evidence="1" id="KW-0812">Transmembrane</keyword>
<keyword evidence="1" id="KW-0472">Membrane</keyword>